<keyword evidence="4" id="KW-0255">Endonuclease</keyword>
<dbReference type="InterPro" id="IPR039537">
    <property type="entry name" value="Retrotran_Ty1/copia-like"/>
</dbReference>
<dbReference type="GO" id="GO:0015074">
    <property type="term" value="P:DNA integration"/>
    <property type="evidence" value="ECO:0007669"/>
    <property type="project" value="UniProtKB-KW"/>
</dbReference>
<keyword evidence="7" id="KW-0229">DNA integration</keyword>
<keyword evidence="8" id="KW-0695">RNA-directed DNA polymerase</keyword>
<evidence type="ECO:0000256" key="8">
    <source>
        <dbReference type="ARBA" id="ARBA00022918"/>
    </source>
</evidence>
<dbReference type="InterPro" id="IPR012337">
    <property type="entry name" value="RNaseH-like_sf"/>
</dbReference>
<dbReference type="EMBL" id="AVOT02021216">
    <property type="protein sequence ID" value="MBW0509890.1"/>
    <property type="molecule type" value="Genomic_DNA"/>
</dbReference>
<dbReference type="AlphaFoldDB" id="A0A9Q3HQ74"/>
<dbReference type="InterPro" id="IPR036397">
    <property type="entry name" value="RNaseH_sf"/>
</dbReference>
<keyword evidence="9" id="KW-0808">Transferase</keyword>
<evidence type="ECO:0008006" key="13">
    <source>
        <dbReference type="Google" id="ProtNLM"/>
    </source>
</evidence>
<evidence type="ECO:0000256" key="5">
    <source>
        <dbReference type="ARBA" id="ARBA00022801"/>
    </source>
</evidence>
<keyword evidence="5" id="KW-0378">Hydrolase</keyword>
<proteinExistence type="predicted"/>
<gene>
    <name evidence="11" type="ORF">O181_049605</name>
</gene>
<keyword evidence="3" id="KW-0479">Metal-binding</keyword>
<keyword evidence="12" id="KW-1185">Reference proteome</keyword>
<dbReference type="GO" id="GO:0046872">
    <property type="term" value="F:metal ion binding"/>
    <property type="evidence" value="ECO:0007669"/>
    <property type="project" value="UniProtKB-KW"/>
</dbReference>
<evidence type="ECO:0000256" key="1">
    <source>
        <dbReference type="ARBA" id="ARBA00022695"/>
    </source>
</evidence>
<comment type="caution">
    <text evidence="11">The sequence shown here is derived from an EMBL/GenBank/DDBJ whole genome shotgun (WGS) entry which is preliminary data.</text>
</comment>
<sequence length="95" mass="10542">MAPSETPQHQGFAERANSTILNKACCLLGRASLPVKFWANALNTEVFLSNLLPTALRGCQSPNSLWTNSPARISRLKTFGCRPIFHTLGMNIKWK</sequence>
<accession>A0A9Q3HQ74</accession>
<dbReference type="GO" id="GO:0016787">
    <property type="term" value="F:hydrolase activity"/>
    <property type="evidence" value="ECO:0007669"/>
    <property type="project" value="UniProtKB-KW"/>
</dbReference>
<dbReference type="PANTHER" id="PTHR42648:SF11">
    <property type="entry name" value="TRANSPOSON TY4-P GAG-POL POLYPROTEIN"/>
    <property type="match status" value="1"/>
</dbReference>
<dbReference type="GO" id="GO:0003887">
    <property type="term" value="F:DNA-directed DNA polymerase activity"/>
    <property type="evidence" value="ECO:0007669"/>
    <property type="project" value="UniProtKB-KW"/>
</dbReference>
<protein>
    <recommendedName>
        <fullName evidence="13">Integrase catalytic domain-containing protein</fullName>
    </recommendedName>
</protein>
<evidence type="ECO:0000256" key="4">
    <source>
        <dbReference type="ARBA" id="ARBA00022759"/>
    </source>
</evidence>
<name>A0A9Q3HQ74_9BASI</name>
<dbReference type="SUPFAM" id="SSF53098">
    <property type="entry name" value="Ribonuclease H-like"/>
    <property type="match status" value="1"/>
</dbReference>
<evidence type="ECO:0000256" key="10">
    <source>
        <dbReference type="ARBA" id="ARBA00023172"/>
    </source>
</evidence>
<dbReference type="PANTHER" id="PTHR42648">
    <property type="entry name" value="TRANSPOSASE, PUTATIVE-RELATED"/>
    <property type="match status" value="1"/>
</dbReference>
<keyword evidence="6" id="KW-0460">Magnesium</keyword>
<dbReference type="GO" id="GO:0006310">
    <property type="term" value="P:DNA recombination"/>
    <property type="evidence" value="ECO:0007669"/>
    <property type="project" value="UniProtKB-KW"/>
</dbReference>
<dbReference type="GO" id="GO:0004519">
    <property type="term" value="F:endonuclease activity"/>
    <property type="evidence" value="ECO:0007669"/>
    <property type="project" value="UniProtKB-KW"/>
</dbReference>
<reference evidence="11" key="1">
    <citation type="submission" date="2021-03" db="EMBL/GenBank/DDBJ databases">
        <title>Draft genome sequence of rust myrtle Austropuccinia psidii MF-1, a brazilian biotype.</title>
        <authorList>
            <person name="Quecine M.C."/>
            <person name="Pachon D.M.R."/>
            <person name="Bonatelli M.L."/>
            <person name="Correr F.H."/>
            <person name="Franceschini L.M."/>
            <person name="Leite T.F."/>
            <person name="Margarido G.R.A."/>
            <person name="Almeida C.A."/>
            <person name="Ferrarezi J.A."/>
            <person name="Labate C.A."/>
        </authorList>
    </citation>
    <scope>NUCLEOTIDE SEQUENCE</scope>
    <source>
        <strain evidence="11">MF-1</strain>
    </source>
</reference>
<evidence type="ECO:0000256" key="7">
    <source>
        <dbReference type="ARBA" id="ARBA00022908"/>
    </source>
</evidence>
<evidence type="ECO:0000256" key="6">
    <source>
        <dbReference type="ARBA" id="ARBA00022842"/>
    </source>
</evidence>
<keyword evidence="1" id="KW-0548">Nucleotidyltransferase</keyword>
<dbReference type="OrthoDB" id="3799035at2759"/>
<evidence type="ECO:0000313" key="12">
    <source>
        <dbReference type="Proteomes" id="UP000765509"/>
    </source>
</evidence>
<dbReference type="GO" id="GO:0003964">
    <property type="term" value="F:RNA-directed DNA polymerase activity"/>
    <property type="evidence" value="ECO:0007669"/>
    <property type="project" value="UniProtKB-KW"/>
</dbReference>
<evidence type="ECO:0000256" key="2">
    <source>
        <dbReference type="ARBA" id="ARBA00022722"/>
    </source>
</evidence>
<evidence type="ECO:0000313" key="11">
    <source>
        <dbReference type="EMBL" id="MBW0509890.1"/>
    </source>
</evidence>
<keyword evidence="10" id="KW-0233">DNA recombination</keyword>
<evidence type="ECO:0000256" key="9">
    <source>
        <dbReference type="ARBA" id="ARBA00022932"/>
    </source>
</evidence>
<dbReference type="Gene3D" id="3.30.420.10">
    <property type="entry name" value="Ribonuclease H-like superfamily/Ribonuclease H"/>
    <property type="match status" value="1"/>
</dbReference>
<organism evidence="11 12">
    <name type="scientific">Austropuccinia psidii MF-1</name>
    <dbReference type="NCBI Taxonomy" id="1389203"/>
    <lineage>
        <taxon>Eukaryota</taxon>
        <taxon>Fungi</taxon>
        <taxon>Dikarya</taxon>
        <taxon>Basidiomycota</taxon>
        <taxon>Pucciniomycotina</taxon>
        <taxon>Pucciniomycetes</taxon>
        <taxon>Pucciniales</taxon>
        <taxon>Sphaerophragmiaceae</taxon>
        <taxon>Austropuccinia</taxon>
    </lineage>
</organism>
<keyword evidence="2" id="KW-0540">Nuclease</keyword>
<dbReference type="GO" id="GO:0003676">
    <property type="term" value="F:nucleic acid binding"/>
    <property type="evidence" value="ECO:0007669"/>
    <property type="project" value="InterPro"/>
</dbReference>
<keyword evidence="9" id="KW-0239">DNA-directed DNA polymerase</keyword>
<dbReference type="Proteomes" id="UP000765509">
    <property type="component" value="Unassembled WGS sequence"/>
</dbReference>
<evidence type="ECO:0000256" key="3">
    <source>
        <dbReference type="ARBA" id="ARBA00022723"/>
    </source>
</evidence>